<evidence type="ECO:0000313" key="4">
    <source>
        <dbReference type="Proteomes" id="UP001489004"/>
    </source>
</evidence>
<feature type="transmembrane region" description="Helical" evidence="2">
    <location>
        <begin position="97"/>
        <end position="115"/>
    </location>
</feature>
<reference evidence="3 4" key="1">
    <citation type="journal article" date="2024" name="Nat. Commun.">
        <title>Phylogenomics reveals the evolutionary origins of lichenization in chlorophyte algae.</title>
        <authorList>
            <person name="Puginier C."/>
            <person name="Libourel C."/>
            <person name="Otte J."/>
            <person name="Skaloud P."/>
            <person name="Haon M."/>
            <person name="Grisel S."/>
            <person name="Petersen M."/>
            <person name="Berrin J.G."/>
            <person name="Delaux P.M."/>
            <person name="Dal Grande F."/>
            <person name="Keller J."/>
        </authorList>
    </citation>
    <scope>NUCLEOTIDE SEQUENCE [LARGE SCALE GENOMIC DNA]</scope>
    <source>
        <strain evidence="3 4">SAG 2043</strain>
    </source>
</reference>
<name>A0AAW1Q8K6_9CHLO</name>
<dbReference type="InterPro" id="IPR025333">
    <property type="entry name" value="DUF4239"/>
</dbReference>
<proteinExistence type="predicted"/>
<keyword evidence="2" id="KW-1133">Transmembrane helix</keyword>
<keyword evidence="2" id="KW-0812">Transmembrane</keyword>
<feature type="compositionally biased region" description="Low complexity" evidence="1">
    <location>
        <begin position="381"/>
        <end position="399"/>
    </location>
</feature>
<feature type="transmembrane region" description="Helical" evidence="2">
    <location>
        <begin position="268"/>
        <end position="288"/>
    </location>
</feature>
<keyword evidence="4" id="KW-1185">Reference proteome</keyword>
<feature type="transmembrane region" description="Helical" evidence="2">
    <location>
        <begin position="300"/>
        <end position="317"/>
    </location>
</feature>
<feature type="compositionally biased region" description="Polar residues" evidence="1">
    <location>
        <begin position="408"/>
        <end position="417"/>
    </location>
</feature>
<evidence type="ECO:0000256" key="2">
    <source>
        <dbReference type="SAM" id="Phobius"/>
    </source>
</evidence>
<comment type="caution">
    <text evidence="3">The sequence shown here is derived from an EMBL/GenBank/DDBJ whole genome shotgun (WGS) entry which is preliminary data.</text>
</comment>
<dbReference type="Proteomes" id="UP001489004">
    <property type="component" value="Unassembled WGS sequence"/>
</dbReference>
<sequence>MCALPCVRGSGPIGQPSPALAIGNRCHQLRGPVYWTARRAGQPRRAGAGDVQPLRRCSERCSRRQLHVTALRSGPVSSYNKHAPLTAWSPLRSLQSITKFAVISGVATTSAWYLHPHLLNLAAHVLQLDFKDSVTAFQTSFFSFLSLVFAIYSGNTMAFLYDRQKEMVKNLYNETMALEELLEEAVHTLGPDARDILAQIRLYIEEEILVPENQSPPLGEGFSLSAIRAKARNYRRAGTDVGDILQASQRLAHAQSERQATACRLLPPVHWALLYTIGTLFVSTFILFETGGSFSNEGRHILFTVLCGLMAFVLCALRDLADPVEGAYNATALLDDRLGYIKAMLDKYQKLPGRPANASSTYVYAAVPAVSPLEDALAGKASAAPRAEGPEAGEAPSSSRPLEPAMSSLGQSGSQASKWAADGNAQRLVEASHNKFSPRC</sequence>
<accession>A0AAW1Q8K6</accession>
<organism evidence="3 4">
    <name type="scientific">[Myrmecia] bisecta</name>
    <dbReference type="NCBI Taxonomy" id="41462"/>
    <lineage>
        <taxon>Eukaryota</taxon>
        <taxon>Viridiplantae</taxon>
        <taxon>Chlorophyta</taxon>
        <taxon>core chlorophytes</taxon>
        <taxon>Trebouxiophyceae</taxon>
        <taxon>Trebouxiales</taxon>
        <taxon>Trebouxiaceae</taxon>
        <taxon>Myrmecia</taxon>
    </lineage>
</organism>
<dbReference type="AlphaFoldDB" id="A0AAW1Q8K6"/>
<gene>
    <name evidence="3" type="ORF">WJX72_009594</name>
</gene>
<dbReference type="Pfam" id="PF14023">
    <property type="entry name" value="Bestrophin-like"/>
    <property type="match status" value="1"/>
</dbReference>
<keyword evidence="2" id="KW-0472">Membrane</keyword>
<protein>
    <submittedName>
        <fullName evidence="3">Uncharacterized protein</fullName>
    </submittedName>
</protein>
<evidence type="ECO:0000313" key="3">
    <source>
        <dbReference type="EMBL" id="KAK9817103.1"/>
    </source>
</evidence>
<feature type="region of interest" description="Disordered" evidence="1">
    <location>
        <begin position="380"/>
        <end position="424"/>
    </location>
</feature>
<dbReference type="EMBL" id="JALJOR010000005">
    <property type="protein sequence ID" value="KAK9817103.1"/>
    <property type="molecule type" value="Genomic_DNA"/>
</dbReference>
<feature type="transmembrane region" description="Helical" evidence="2">
    <location>
        <begin position="135"/>
        <end position="161"/>
    </location>
</feature>
<evidence type="ECO:0000256" key="1">
    <source>
        <dbReference type="SAM" id="MobiDB-lite"/>
    </source>
</evidence>